<feature type="domain" description="Chitin-binding type-4" evidence="1">
    <location>
        <begin position="19"/>
        <end position="70"/>
    </location>
</feature>
<dbReference type="Proteomes" id="UP000649617">
    <property type="component" value="Unassembled WGS sequence"/>
</dbReference>
<gene>
    <name evidence="2" type="ORF">SPIL2461_LOCUS4750</name>
</gene>
<organism evidence="2 3">
    <name type="scientific">Symbiodinium pilosum</name>
    <name type="common">Dinoflagellate</name>
    <dbReference type="NCBI Taxonomy" id="2952"/>
    <lineage>
        <taxon>Eukaryota</taxon>
        <taxon>Sar</taxon>
        <taxon>Alveolata</taxon>
        <taxon>Dinophyceae</taxon>
        <taxon>Suessiales</taxon>
        <taxon>Symbiodiniaceae</taxon>
        <taxon>Symbiodinium</taxon>
    </lineage>
</organism>
<dbReference type="Pfam" id="PF03067">
    <property type="entry name" value="LPMO_10"/>
    <property type="match status" value="1"/>
</dbReference>
<dbReference type="EMBL" id="CAJNIZ010006413">
    <property type="protein sequence ID" value="CAE7249852.1"/>
    <property type="molecule type" value="Genomic_DNA"/>
</dbReference>
<name>A0A812LM24_SYMPI</name>
<evidence type="ECO:0000313" key="2">
    <source>
        <dbReference type="EMBL" id="CAE7249852.1"/>
    </source>
</evidence>
<reference evidence="2" key="1">
    <citation type="submission" date="2021-02" db="EMBL/GenBank/DDBJ databases">
        <authorList>
            <person name="Dougan E. K."/>
            <person name="Rhodes N."/>
            <person name="Thang M."/>
            <person name="Chan C."/>
        </authorList>
    </citation>
    <scope>NUCLEOTIDE SEQUENCE</scope>
</reference>
<comment type="caution">
    <text evidence="2">The sequence shown here is derived from an EMBL/GenBank/DDBJ whole genome shotgun (WGS) entry which is preliminary data.</text>
</comment>
<keyword evidence="3" id="KW-1185">Reference proteome</keyword>
<accession>A0A812LM24</accession>
<dbReference type="InterPro" id="IPR004302">
    <property type="entry name" value="Cellulose/chitin-bd_N"/>
</dbReference>
<evidence type="ECO:0000259" key="1">
    <source>
        <dbReference type="Pfam" id="PF03067"/>
    </source>
</evidence>
<dbReference type="AlphaFoldDB" id="A0A812LM24"/>
<sequence>MFLIHSVARGYCPHCGNGNGICGDGNQWPADSNYLNAGTDPVRTWRAGSIVPITIRITAHHKGHFEFSVCGLP</sequence>
<proteinExistence type="predicted"/>
<evidence type="ECO:0000313" key="3">
    <source>
        <dbReference type="Proteomes" id="UP000649617"/>
    </source>
</evidence>
<dbReference type="OrthoDB" id="64893at2759"/>
<protein>
    <recommendedName>
        <fullName evidence="1">Chitin-binding type-4 domain-containing protein</fullName>
    </recommendedName>
</protein>